<dbReference type="EMBL" id="CP012747">
    <property type="protein sequence ID" value="ALL67134.1"/>
    <property type="molecule type" value="Genomic_DNA"/>
</dbReference>
<dbReference type="Proteomes" id="UP000019146">
    <property type="component" value="Chromosome 2"/>
</dbReference>
<proteinExistence type="predicted"/>
<feature type="region of interest" description="Disordered" evidence="1">
    <location>
        <begin position="78"/>
        <end position="97"/>
    </location>
</feature>
<accession>A0A0P0RFR3</accession>
<evidence type="ECO:0000313" key="3">
    <source>
        <dbReference type="Proteomes" id="UP000019146"/>
    </source>
</evidence>
<gene>
    <name evidence="2" type="ORF">K788_0005320</name>
</gene>
<evidence type="ECO:0000313" key="2">
    <source>
        <dbReference type="EMBL" id="ALL67134.1"/>
    </source>
</evidence>
<evidence type="ECO:0000256" key="1">
    <source>
        <dbReference type="SAM" id="MobiDB-lite"/>
    </source>
</evidence>
<organism evidence="2 3">
    <name type="scientific">Paraburkholderia caribensis MBA4</name>
    <dbReference type="NCBI Taxonomy" id="1323664"/>
    <lineage>
        <taxon>Bacteria</taxon>
        <taxon>Pseudomonadati</taxon>
        <taxon>Pseudomonadota</taxon>
        <taxon>Betaproteobacteria</taxon>
        <taxon>Burkholderiales</taxon>
        <taxon>Burkholderiaceae</taxon>
        <taxon>Paraburkholderia</taxon>
    </lineage>
</organism>
<reference evidence="2 3" key="1">
    <citation type="journal article" date="2014" name="Genome Announc.">
        <title>Draft Genome Sequence of the Haloacid-Degrading Burkholderia caribensis Strain MBA4.</title>
        <authorList>
            <person name="Pan Y."/>
            <person name="Kong K.F."/>
            <person name="Tsang J.S."/>
        </authorList>
    </citation>
    <scope>NUCLEOTIDE SEQUENCE [LARGE SCALE GENOMIC DNA]</scope>
    <source>
        <strain evidence="2 3">MBA4</strain>
    </source>
</reference>
<dbReference type="KEGG" id="bcai:K788_0005320"/>
<dbReference type="AlphaFoldDB" id="A0A0P0RFR3"/>
<protein>
    <submittedName>
        <fullName evidence="2">Uncharacterized protein</fullName>
    </submittedName>
</protein>
<name>A0A0P0RFR3_9BURK</name>
<sequence>MAQAHGAGSGRRVGGKGVRILASVPLRFRYGSVRASVPAFVPSCPIGSILRTRRPRSLSNPANFETRRAPMVSFAFDEHHDCPAGTTKRNPADETHQ</sequence>